<dbReference type="Gene3D" id="2.120.10.30">
    <property type="entry name" value="TolB, C-terminal domain"/>
    <property type="match status" value="2"/>
</dbReference>
<dbReference type="PANTHER" id="PTHR47572">
    <property type="entry name" value="LIPOPROTEIN-RELATED"/>
    <property type="match status" value="1"/>
</dbReference>
<name>A0ABY3VR95_9MYCO</name>
<dbReference type="Pfam" id="PF08450">
    <property type="entry name" value="SGL"/>
    <property type="match status" value="1"/>
</dbReference>
<reference evidence="2" key="1">
    <citation type="submission" date="2022-08" db="EMBL/GenBank/DDBJ databases">
        <title>Whole genome sequencing of non-tuberculosis mycobacteria type-strains.</title>
        <authorList>
            <person name="Igarashi Y."/>
            <person name="Osugi A."/>
            <person name="Mitarai S."/>
        </authorList>
    </citation>
    <scope>NUCLEOTIDE SEQUENCE</scope>
    <source>
        <strain evidence="2">DSM 45127</strain>
    </source>
</reference>
<dbReference type="InterPro" id="IPR013658">
    <property type="entry name" value="SGL"/>
</dbReference>
<evidence type="ECO:0000259" key="1">
    <source>
        <dbReference type="Pfam" id="PF08450"/>
    </source>
</evidence>
<sequence>MSSDGSVLVSEIAAGRISRIQPDGRVVTFCETGGGPNGIAWLADGRLLVCQNGGQSFGLRPWPLDIPGAIPLLLPCGPPEHPVTPQLQLVSADGTTTSTLATSFISTAGEELPLARPSDVCVDDAGGFYLTEGIAMRGRMRGMTGLLYGTLDGGLRELVYPLELPNGVALSPDGGTVYVAETRTRRVWEFEVLGPGRLGRGRTFATVPTGGPMNFGGADGLCVDAAGRVIVATIGAGGVTVFAPDGELLGAITADDPMTTNAGLSQDGRSLFITLASSGRLVRVDDWADALH</sequence>
<dbReference type="RefSeq" id="WP_240261423.1">
    <property type="nucleotide sequence ID" value="NZ_CP092488.2"/>
</dbReference>
<evidence type="ECO:0000313" key="2">
    <source>
        <dbReference type="EMBL" id="UMB69692.1"/>
    </source>
</evidence>
<organism evidence="2 3">
    <name type="scientific">Mycobacterium paraterrae</name>
    <dbReference type="NCBI Taxonomy" id="577492"/>
    <lineage>
        <taxon>Bacteria</taxon>
        <taxon>Bacillati</taxon>
        <taxon>Actinomycetota</taxon>
        <taxon>Actinomycetes</taxon>
        <taxon>Mycobacteriales</taxon>
        <taxon>Mycobacteriaceae</taxon>
        <taxon>Mycobacterium</taxon>
    </lineage>
</organism>
<keyword evidence="3" id="KW-1185">Reference proteome</keyword>
<protein>
    <submittedName>
        <fullName evidence="2">SMP-30/gluconolactonase/LRE family protein</fullName>
    </submittedName>
</protein>
<dbReference type="InterPro" id="IPR011042">
    <property type="entry name" value="6-blade_b-propeller_TolB-like"/>
</dbReference>
<gene>
    <name evidence="2" type="ORF">MKK62_25755</name>
</gene>
<dbReference type="InterPro" id="IPR051262">
    <property type="entry name" value="SMP-30/CGR1_Lactonase"/>
</dbReference>
<feature type="domain" description="SMP-30/Gluconolactonase/LRE-like region" evidence="1">
    <location>
        <begin position="3"/>
        <end position="276"/>
    </location>
</feature>
<accession>A0ABY3VR95</accession>
<proteinExistence type="predicted"/>
<dbReference type="SUPFAM" id="SSF63829">
    <property type="entry name" value="Calcium-dependent phosphotriesterase"/>
    <property type="match status" value="1"/>
</dbReference>
<evidence type="ECO:0000313" key="3">
    <source>
        <dbReference type="Proteomes" id="UP001055336"/>
    </source>
</evidence>
<dbReference type="EMBL" id="CP092488">
    <property type="protein sequence ID" value="UMB69692.1"/>
    <property type="molecule type" value="Genomic_DNA"/>
</dbReference>
<dbReference type="Proteomes" id="UP001055336">
    <property type="component" value="Chromosome"/>
</dbReference>
<dbReference type="PANTHER" id="PTHR47572:SF5">
    <property type="entry name" value="BLR2277 PROTEIN"/>
    <property type="match status" value="1"/>
</dbReference>